<accession>A0A0Q3GZW4</accession>
<dbReference type="Proteomes" id="UP000008810">
    <property type="component" value="Chromosome 1"/>
</dbReference>
<organism evidence="5">
    <name type="scientific">Brachypodium distachyon</name>
    <name type="common">Purple false brome</name>
    <name type="synonym">Trachynia distachya</name>
    <dbReference type="NCBI Taxonomy" id="15368"/>
    <lineage>
        <taxon>Eukaryota</taxon>
        <taxon>Viridiplantae</taxon>
        <taxon>Streptophyta</taxon>
        <taxon>Embryophyta</taxon>
        <taxon>Tracheophyta</taxon>
        <taxon>Spermatophyta</taxon>
        <taxon>Magnoliopsida</taxon>
        <taxon>Liliopsida</taxon>
        <taxon>Poales</taxon>
        <taxon>Poaceae</taxon>
        <taxon>BOP clade</taxon>
        <taxon>Pooideae</taxon>
        <taxon>Stipodae</taxon>
        <taxon>Brachypodieae</taxon>
        <taxon>Brachypodium</taxon>
    </lineage>
</organism>
<name>A0A0Q3GZW4_BRADI</name>
<dbReference type="Gramene" id="KQK16384">
    <property type="protein sequence ID" value="KQK16384"/>
    <property type="gene ID" value="BRADI_1g28507v3"/>
</dbReference>
<sequence>MTCRMAAGKQKKRLINSTYSEQYRSGKKPRLHSSNCLISLKSQIGLKWDVCQKKVVPKKEQVGILWSDLAPFIESSPKHHSVLADVTYVPPETFSLENLRGVLSYEVWSTCLTEAERNFLIQFLPSEIDAEENVHSLLAGENHHFRNPCLSWSSSICCGDTHPDAVLNKEKKIRAEEKEHRINLHNYHSNMVETLKKWRKRWLSCDDPENLFRFYHAKQKQEYTRSAGTKSEFPLKVTYSTDVSKFMSYIEISGTQHNLVKGLKQSGDGIQTKHLTRVIGDLDKFHVKPYSTLMEDEQRRLHEHWLNVCNEIPAAFEVLRDRKMLIEKLRKLLGLELGEKNVPVMRKTDQLAYRTKELGKDGACRNDNSLGLQNGKVEPLAQDVMHSGDDHIPSLEDRDDGKTNYTETSINHHENLNVKDEDIMLVDGTDITSQSEKSVVQDQDHKDISCAYTGITFSANNSGEQNEDPMDLKFSNDDLDVPVEDIKNISYTDTTVNSDILESKQIKPMSYTSRHVHTVDSHNMQAEDLDGFAYSGPSIHVHEQDQGLQSIGNTIMNGVGRCVNNVPSEKCHPEMNAVIVDQEQDENIRIMPLNSSSVLSVSSREQVFVDDFLDPNDQAGKDEKYVWHLSGPLDSLYQPADNRTYSDTGGSQIKHGHLSAVQHDSAIYLQNDVLRRQQAQVTVASVLPVDNSASFVQPCSNRQSNGQLQIIAEDNGMLPSSHECRNVPKQSTDLLSVVNNRLAQFTSFSTAMEGHQLIDRSHNGRYMQQIQKNLYPGVRFPTKGNSPIVEQQSFAACRSLDRRYNLFPVDQSHNLSGLGSNNCLTQALPGGSNIDGSLFSALVQYEQPLAHLQSGGLSSSQLPEIRNQDDPAQSFVPTHDINSAVPNTYAYSQTLPTSQSSQVASLGSLNSMGWTNSIQQNPGMPNFMNRQFRGPWTR</sequence>
<dbReference type="PROSITE" id="PS51916">
    <property type="entry name" value="DEUBAD"/>
    <property type="match status" value="1"/>
</dbReference>
<dbReference type="CDD" id="cd21865">
    <property type="entry name" value="DEUBAD_NFRKB"/>
    <property type="match status" value="1"/>
</dbReference>
<reference evidence="5" key="2">
    <citation type="submission" date="2017-06" db="EMBL/GenBank/DDBJ databases">
        <title>WGS assembly of Brachypodium distachyon.</title>
        <authorList>
            <consortium name="The International Brachypodium Initiative"/>
            <person name="Lucas S."/>
            <person name="Harmon-Smith M."/>
            <person name="Lail K."/>
            <person name="Tice H."/>
            <person name="Grimwood J."/>
            <person name="Bruce D."/>
            <person name="Barry K."/>
            <person name="Shu S."/>
            <person name="Lindquist E."/>
            <person name="Wang M."/>
            <person name="Pitluck S."/>
            <person name="Vogel J.P."/>
            <person name="Garvin D.F."/>
            <person name="Mockler T.C."/>
            <person name="Schmutz J."/>
            <person name="Rokhsar D."/>
            <person name="Bevan M.W."/>
        </authorList>
    </citation>
    <scope>NUCLEOTIDE SEQUENCE</scope>
    <source>
        <strain evidence="5">Bd21</strain>
    </source>
</reference>
<dbReference type="EnsemblPlants" id="KQK16384">
    <property type="protein sequence ID" value="KQK16384"/>
    <property type="gene ID" value="BRADI_1g28507v3"/>
</dbReference>
<dbReference type="AlphaFoldDB" id="A0A0Q3GZW4"/>
<evidence type="ECO:0000256" key="3">
    <source>
        <dbReference type="SAM" id="MobiDB-lite"/>
    </source>
</evidence>
<feature type="region of interest" description="Disordered" evidence="3">
    <location>
        <begin position="916"/>
        <end position="938"/>
    </location>
</feature>
<dbReference type="PANTHER" id="PTHR13052">
    <property type="entry name" value="NFRKB-RELATED"/>
    <property type="match status" value="1"/>
</dbReference>
<evidence type="ECO:0000313" key="7">
    <source>
        <dbReference type="Proteomes" id="UP000008810"/>
    </source>
</evidence>
<dbReference type="EMBL" id="CM000880">
    <property type="protein sequence ID" value="KQK16384.1"/>
    <property type="molecule type" value="Genomic_DNA"/>
</dbReference>
<comment type="subcellular location">
    <subcellularLocation>
        <location evidence="1">Nucleus</location>
    </subcellularLocation>
</comment>
<dbReference type="OrthoDB" id="70874at2759"/>
<reference evidence="5 6" key="1">
    <citation type="journal article" date="2010" name="Nature">
        <title>Genome sequencing and analysis of the model grass Brachypodium distachyon.</title>
        <authorList>
            <consortium name="International Brachypodium Initiative"/>
        </authorList>
    </citation>
    <scope>NUCLEOTIDE SEQUENCE [LARGE SCALE GENOMIC DNA]</scope>
    <source>
        <strain evidence="5">Bd21</strain>
        <strain evidence="6">cv. Bd21</strain>
    </source>
</reference>
<dbReference type="KEGG" id="bdi:100840097"/>
<evidence type="ECO:0000313" key="5">
    <source>
        <dbReference type="EMBL" id="KQK16384.1"/>
    </source>
</evidence>
<dbReference type="PANTHER" id="PTHR13052:SF2">
    <property type="entry name" value="NUCLEAR FACTOR KAPPA-B-BINDING PROTEIN"/>
    <property type="match status" value="1"/>
</dbReference>
<dbReference type="STRING" id="15368.A0A0Q3GZW4"/>
<dbReference type="GeneID" id="100840097"/>
<protein>
    <recommendedName>
        <fullName evidence="4">DEUBAD domain-containing protein</fullName>
    </recommendedName>
</protein>
<dbReference type="GO" id="GO:0031011">
    <property type="term" value="C:Ino80 complex"/>
    <property type="evidence" value="ECO:0007669"/>
    <property type="project" value="InterPro"/>
</dbReference>
<evidence type="ECO:0000256" key="1">
    <source>
        <dbReference type="ARBA" id="ARBA00004123"/>
    </source>
</evidence>
<keyword evidence="2" id="KW-0539">Nucleus</keyword>
<dbReference type="InterPro" id="IPR024867">
    <property type="entry name" value="NFRKB"/>
</dbReference>
<evidence type="ECO:0000259" key="4">
    <source>
        <dbReference type="PROSITE" id="PS51916"/>
    </source>
</evidence>
<evidence type="ECO:0000313" key="6">
    <source>
        <dbReference type="EnsemblPlants" id="KQK16384"/>
    </source>
</evidence>
<evidence type="ECO:0000256" key="2">
    <source>
        <dbReference type="ARBA" id="ARBA00023242"/>
    </source>
</evidence>
<gene>
    <name evidence="6" type="primary">LOC100840097</name>
    <name evidence="5" type="ORF">BRADI_1g28507v3</name>
</gene>
<proteinExistence type="predicted"/>
<reference evidence="6" key="3">
    <citation type="submission" date="2018-08" db="UniProtKB">
        <authorList>
            <consortium name="EnsemblPlants"/>
        </authorList>
    </citation>
    <scope>IDENTIFICATION</scope>
    <source>
        <strain evidence="6">cv. Bd21</strain>
    </source>
</reference>
<keyword evidence="7" id="KW-1185">Reference proteome</keyword>
<feature type="domain" description="DEUBAD" evidence="4">
    <location>
        <begin position="90"/>
        <end position="201"/>
    </location>
</feature>
<dbReference type="ExpressionAtlas" id="A0A0Q3GZW4">
    <property type="expression patterns" value="baseline"/>
</dbReference>
<dbReference type="InterPro" id="IPR044867">
    <property type="entry name" value="DEUBAD_dom"/>
</dbReference>
<dbReference type="RefSeq" id="XP_003563162.2">
    <property type="nucleotide sequence ID" value="XM_003563114.4"/>
</dbReference>